<protein>
    <submittedName>
        <fullName evidence="1">Radical SAM protein</fullName>
    </submittedName>
</protein>
<name>A0AC61QLF5_9BACT</name>
<dbReference type="EMBL" id="SRZC01000044">
    <property type="protein sequence ID" value="TGX79501.1"/>
    <property type="molecule type" value="Genomic_DNA"/>
</dbReference>
<accession>A0AC61QLF5</accession>
<organism evidence="1 2">
    <name type="scientific">Palleniella muris</name>
    <dbReference type="NCBI Taxonomy" id="3038145"/>
    <lineage>
        <taxon>Bacteria</taxon>
        <taxon>Pseudomonadati</taxon>
        <taxon>Bacteroidota</taxon>
        <taxon>Bacteroidia</taxon>
        <taxon>Bacteroidales</taxon>
        <taxon>Prevotellaceae</taxon>
        <taxon>Palleniella</taxon>
    </lineage>
</organism>
<keyword evidence="2" id="KW-1185">Reference proteome</keyword>
<gene>
    <name evidence="1" type="ORF">E5358_14835</name>
</gene>
<evidence type="ECO:0000313" key="2">
    <source>
        <dbReference type="Proteomes" id="UP000308886"/>
    </source>
</evidence>
<sequence length="493" mass="56991">MKYILNSYYVLRHDKKRTFILGGENGRMSNGISVDNDWKSMIHPAYAMMLSFFSTPIELDKAVTAISNFFSFPEEQIEKFLTTMIHAKECWHTTLAGVDSGFPKSLIIPEQPQLNKSIRYRPEDFRFKELDFESRRMLTAPLSIVWMPNNNCYTSCEYCYADRKHHNSMFSLEKIEAFVQDSVKSGVVEILITGGDFFENRHWKGILNVLKQYGYNVDMISTKKPLSRDELVAFKEYGIRLQVSFDTASDAVAKELLHVQSGYVARIKETLQQINELGIDCQIATVLTNMNDSIESLSELYSFLSTLNNLKHWEIRVGFRSLYSRTDFDKIKSSRKQISRVADWIEETKKNSPIKILWSPDDDDKYKKAKGGSKNFEGPICSANMTNMIVLPDGNVTICEQLYWNPEFIIGNVFSESICDIWNSDKAVRLWKRQQDSITHKSPCRKCKDFKDCFDNGNRCFANIIKAYGMENSDYPDPRCYLAPDFNNNITHE</sequence>
<dbReference type="Proteomes" id="UP000308886">
    <property type="component" value="Unassembled WGS sequence"/>
</dbReference>
<comment type="caution">
    <text evidence="1">The sequence shown here is derived from an EMBL/GenBank/DDBJ whole genome shotgun (WGS) entry which is preliminary data.</text>
</comment>
<reference evidence="1" key="1">
    <citation type="submission" date="2019-04" db="EMBL/GenBank/DDBJ databases">
        <title>Microbes associate with the intestines of laboratory mice.</title>
        <authorList>
            <person name="Navarre W."/>
            <person name="Wong E."/>
            <person name="Huang K."/>
            <person name="Tropini C."/>
            <person name="Ng K."/>
            <person name="Yu B."/>
        </authorList>
    </citation>
    <scope>NUCLEOTIDE SEQUENCE</scope>
    <source>
        <strain evidence="1">NM73_A23</strain>
    </source>
</reference>
<evidence type="ECO:0000313" key="1">
    <source>
        <dbReference type="EMBL" id="TGX79501.1"/>
    </source>
</evidence>
<proteinExistence type="predicted"/>